<sequence>MPAQKRIATAIKNNSSGVGAVNEDDFRKAFAQVPKCDIYSAKELNSQLESIRSTLENAQIDWSQRVNS</sequence>
<protein>
    <submittedName>
        <fullName evidence="1">Uncharacterized protein</fullName>
    </submittedName>
</protein>
<dbReference type="AlphaFoldDB" id="A0A2G9THX0"/>
<gene>
    <name evidence="1" type="ORF">TELCIR_21029</name>
</gene>
<evidence type="ECO:0000313" key="2">
    <source>
        <dbReference type="Proteomes" id="UP000230423"/>
    </source>
</evidence>
<accession>A0A2G9THX0</accession>
<dbReference type="OrthoDB" id="46159at2759"/>
<proteinExistence type="predicted"/>
<dbReference type="Gene3D" id="1.25.10.10">
    <property type="entry name" value="Leucine-rich Repeat Variant"/>
    <property type="match status" value="1"/>
</dbReference>
<reference evidence="1 2" key="1">
    <citation type="submission" date="2015-09" db="EMBL/GenBank/DDBJ databases">
        <title>Draft genome of the parasitic nematode Teladorsagia circumcincta isolate WARC Sus (inbred).</title>
        <authorList>
            <person name="Mitreva M."/>
        </authorList>
    </citation>
    <scope>NUCLEOTIDE SEQUENCE [LARGE SCALE GENOMIC DNA]</scope>
    <source>
        <strain evidence="1 2">S</strain>
    </source>
</reference>
<dbReference type="EMBL" id="KZ371096">
    <property type="protein sequence ID" value="PIO57557.1"/>
    <property type="molecule type" value="Genomic_DNA"/>
</dbReference>
<dbReference type="InterPro" id="IPR011989">
    <property type="entry name" value="ARM-like"/>
</dbReference>
<organism evidence="1 2">
    <name type="scientific">Teladorsagia circumcincta</name>
    <name type="common">Brown stomach worm</name>
    <name type="synonym">Ostertagia circumcincta</name>
    <dbReference type="NCBI Taxonomy" id="45464"/>
    <lineage>
        <taxon>Eukaryota</taxon>
        <taxon>Metazoa</taxon>
        <taxon>Ecdysozoa</taxon>
        <taxon>Nematoda</taxon>
        <taxon>Chromadorea</taxon>
        <taxon>Rhabditida</taxon>
        <taxon>Rhabditina</taxon>
        <taxon>Rhabditomorpha</taxon>
        <taxon>Strongyloidea</taxon>
        <taxon>Trichostrongylidae</taxon>
        <taxon>Teladorsagia</taxon>
    </lineage>
</organism>
<keyword evidence="2" id="KW-1185">Reference proteome</keyword>
<name>A0A2G9THX0_TELCI</name>
<evidence type="ECO:0000313" key="1">
    <source>
        <dbReference type="EMBL" id="PIO57557.1"/>
    </source>
</evidence>
<dbReference type="Proteomes" id="UP000230423">
    <property type="component" value="Unassembled WGS sequence"/>
</dbReference>
<feature type="non-terminal residue" evidence="1">
    <location>
        <position position="68"/>
    </location>
</feature>